<dbReference type="Proteomes" id="UP000011863">
    <property type="component" value="Chromosome"/>
</dbReference>
<dbReference type="InterPro" id="IPR011777">
    <property type="entry name" value="Geranylgeranyl_Rdtase_fam"/>
</dbReference>
<dbReference type="PRINTS" id="PR00420">
    <property type="entry name" value="RNGMNOXGNASE"/>
</dbReference>
<dbReference type="InterPro" id="IPR036188">
    <property type="entry name" value="FAD/NAD-bd_sf"/>
</dbReference>
<evidence type="ECO:0000313" key="2">
    <source>
        <dbReference type="EMBL" id="BAN04461.1"/>
    </source>
</evidence>
<name>A0A6C7EDC3_ILUCY</name>
<dbReference type="SUPFAM" id="SSF51905">
    <property type="entry name" value="FAD/NAD(P)-binding domain"/>
    <property type="match status" value="1"/>
</dbReference>
<dbReference type="GO" id="GO:0071949">
    <property type="term" value="F:FAD binding"/>
    <property type="evidence" value="ECO:0007669"/>
    <property type="project" value="InterPro"/>
</dbReference>
<dbReference type="InterPro" id="IPR050407">
    <property type="entry name" value="Geranylgeranyl_reductase"/>
</dbReference>
<evidence type="ECO:0000313" key="3">
    <source>
        <dbReference type="Proteomes" id="UP000011863"/>
    </source>
</evidence>
<gene>
    <name evidence="2" type="ORF">YM304_41470</name>
</gene>
<dbReference type="OrthoDB" id="9795712at2"/>
<sequence>MEHVDIAVIGGGPAGAATAIRAARQGAKVIVFEKGAHGRDKVCGDGLTPRAVGALDELDIDMSDAHRIRGLRMIAGKKVRELDWPTTDRFPNHGAVWPRRRLDAALIDAAAAAGADIRFEREALPMMDGDRVIGVEASPAGDNGGATPVEKVTADLTVAASGPPGAVARMLGANRVEGETFGLAIRTYAETPRHADEHLEAMLSLKDDRGTAVPGYGWMFPAGDGTVNIGVGALSTMKGFKKLNLNKLIDMYRAVVGDEWELGPNLERPRAWRLPMSAQKRHGPGWVAIGDAAGLVNPMNGEGIDYGLESGMLAADLFVADPATAPDRYDELVGERFDAFLRTGRRFSFLIGHPWILKTGLRMSVSTDAIANITLAVMGNLVDNTTPGAAGKVMWMADKGLGLADPILRKTRAKA</sequence>
<dbReference type="PANTHER" id="PTHR42685:SF22">
    <property type="entry name" value="CONDITIONED MEDIUM FACTOR RECEPTOR 1"/>
    <property type="match status" value="1"/>
</dbReference>
<dbReference type="InterPro" id="IPR002938">
    <property type="entry name" value="FAD-bd"/>
</dbReference>
<evidence type="ECO:0000259" key="1">
    <source>
        <dbReference type="Pfam" id="PF01494"/>
    </source>
</evidence>
<dbReference type="Pfam" id="PF01494">
    <property type="entry name" value="FAD_binding_3"/>
    <property type="match status" value="1"/>
</dbReference>
<organism evidence="2 3">
    <name type="scientific">Ilumatobacter coccineus (strain NBRC 103263 / KCTC 29153 / YM16-304)</name>
    <dbReference type="NCBI Taxonomy" id="1313172"/>
    <lineage>
        <taxon>Bacteria</taxon>
        <taxon>Bacillati</taxon>
        <taxon>Actinomycetota</taxon>
        <taxon>Acidimicrobiia</taxon>
        <taxon>Acidimicrobiales</taxon>
        <taxon>Ilumatobacteraceae</taxon>
        <taxon>Ilumatobacter</taxon>
    </lineage>
</organism>
<reference evidence="2 3" key="1">
    <citation type="journal article" date="2013" name="Int. J. Syst. Evol. Microbiol.">
        <title>Ilumatobacter nonamiense sp. nov. and Ilumatobacter coccineum sp. nov., isolated from seashore sand.</title>
        <authorList>
            <person name="Matsumoto A."/>
            <person name="Kasai H."/>
            <person name="Matsuo Y."/>
            <person name="Shizuri Y."/>
            <person name="Ichikawa N."/>
            <person name="Fujita N."/>
            <person name="Omura S."/>
            <person name="Takahashi Y."/>
        </authorList>
    </citation>
    <scope>NUCLEOTIDE SEQUENCE [LARGE SCALE GENOMIC DNA]</scope>
    <source>
        <strain evidence="3">NBRC 103263 / KCTC 29153 / YM16-304</strain>
    </source>
</reference>
<dbReference type="NCBIfam" id="TIGR02032">
    <property type="entry name" value="GG-red-SF"/>
    <property type="match status" value="1"/>
</dbReference>
<accession>A0A6C7EDC3</accession>
<dbReference type="KEGG" id="aym:YM304_41470"/>
<feature type="domain" description="FAD-binding" evidence="1">
    <location>
        <begin position="4"/>
        <end position="309"/>
    </location>
</feature>
<protein>
    <submittedName>
        <fullName evidence="2">Putative oxidoreductase</fullName>
    </submittedName>
</protein>
<dbReference type="RefSeq" id="WP_015443708.1">
    <property type="nucleotide sequence ID" value="NC_020520.1"/>
</dbReference>
<dbReference type="Gene3D" id="3.50.50.60">
    <property type="entry name" value="FAD/NAD(P)-binding domain"/>
    <property type="match status" value="1"/>
</dbReference>
<dbReference type="EMBL" id="AP012057">
    <property type="protein sequence ID" value="BAN04461.1"/>
    <property type="molecule type" value="Genomic_DNA"/>
</dbReference>
<dbReference type="AlphaFoldDB" id="A0A6C7EDC3"/>
<keyword evidence="3" id="KW-1185">Reference proteome</keyword>
<dbReference type="GO" id="GO:0016628">
    <property type="term" value="F:oxidoreductase activity, acting on the CH-CH group of donors, NAD or NADP as acceptor"/>
    <property type="evidence" value="ECO:0007669"/>
    <property type="project" value="InterPro"/>
</dbReference>
<proteinExistence type="predicted"/>
<dbReference type="PANTHER" id="PTHR42685">
    <property type="entry name" value="GERANYLGERANYL DIPHOSPHATE REDUCTASE"/>
    <property type="match status" value="1"/>
</dbReference>